<feature type="transmembrane region" description="Helical" evidence="1">
    <location>
        <begin position="379"/>
        <end position="401"/>
    </location>
</feature>
<proteinExistence type="predicted"/>
<dbReference type="AlphaFoldDB" id="A0A1L3MIB6"/>
<feature type="transmembrane region" description="Helical" evidence="1">
    <location>
        <begin position="271"/>
        <end position="289"/>
    </location>
</feature>
<feature type="transmembrane region" description="Helical" evidence="1">
    <location>
        <begin position="512"/>
        <end position="529"/>
    </location>
</feature>
<organism evidence="2 3">
    <name type="scientific">Janibacter indicus</name>
    <dbReference type="NCBI Taxonomy" id="857417"/>
    <lineage>
        <taxon>Bacteria</taxon>
        <taxon>Bacillati</taxon>
        <taxon>Actinomycetota</taxon>
        <taxon>Actinomycetes</taxon>
        <taxon>Micrococcales</taxon>
        <taxon>Intrasporangiaceae</taxon>
        <taxon>Janibacter</taxon>
    </lineage>
</organism>
<feature type="transmembrane region" description="Helical" evidence="1">
    <location>
        <begin position="179"/>
        <end position="206"/>
    </location>
</feature>
<feature type="transmembrane region" description="Helical" evidence="1">
    <location>
        <begin position="541"/>
        <end position="563"/>
    </location>
</feature>
<dbReference type="KEGG" id="jte:ASJ30_11210"/>
<accession>A0A1L3MIB6</accession>
<feature type="transmembrane region" description="Helical" evidence="1">
    <location>
        <begin position="213"/>
        <end position="229"/>
    </location>
</feature>
<evidence type="ECO:0000313" key="3">
    <source>
        <dbReference type="Proteomes" id="UP000182938"/>
    </source>
</evidence>
<feature type="transmembrane region" description="Helical" evidence="1">
    <location>
        <begin position="21"/>
        <end position="42"/>
    </location>
</feature>
<sequence>MAAVDPSTHAPRDLAPALERCVVAAALWVVVLGFAGSLIAWVGAWVPLVGALAAVIAAALAWRISGRLPRPGGTSLRPVPAAALVVGVLAVTVWTGLTHSEQVLPRRDSASYLQATIYLADNGVRPVAIDAETIGGPETLAEEGLTLEAPAFYETGSPQEPVVQPQFMPGPALVYSLPWWAGGAMATLWAPAVLGGLALLAIGLLVARTVSPWAAAPAAVLVGACFPWLHTARSTYSEPLAGLTLAAGFLALTLLVRAAEDRRPAKGGGAGTWAGAALLAGALVGGTSIVRIDALRETMLLIPVAALLLARGRGWARGLLVGAGATTLAGFAVAGVMSWRYLGEIGSSLVPLVALVVLMSLVCWWLLRRSRRGWSLPAALASRLPAALAVAVVVVGVGLSLRPLVMTVRQDPRDPGAMYVARMQAELGLPVDGGRTYAEHSVDWLAWWVGPAALVVALVALALLWRALGTWWAKGGPVPSWGAALFVTTGSTLLTLWRPGITPDHPWADRRLLVALPLVIVLAVAAAAWAGRWVRRRHGTLAAGVVATGLLAVTAVPTALATWPHRAERVEAGGLAAAADYCRALEPGDVVLAVDDWAVNHWTQVTRGMCGVPAVATTGRLRDDPDRVRAAAQRLEERVRARGGRVLLVAHRERSSLTDIGARDVQEVLDTTIPEDPHVLETRPERLDPLHLTVWTGRVGR</sequence>
<feature type="transmembrane region" description="Helical" evidence="1">
    <location>
        <begin position="445"/>
        <end position="468"/>
    </location>
</feature>
<dbReference type="EMBL" id="CP013290">
    <property type="protein sequence ID" value="APH02026.1"/>
    <property type="molecule type" value="Genomic_DNA"/>
</dbReference>
<evidence type="ECO:0000256" key="1">
    <source>
        <dbReference type="SAM" id="Phobius"/>
    </source>
</evidence>
<evidence type="ECO:0000313" key="2">
    <source>
        <dbReference type="EMBL" id="APH02026.1"/>
    </source>
</evidence>
<feature type="transmembrane region" description="Helical" evidence="1">
    <location>
        <begin position="319"/>
        <end position="342"/>
    </location>
</feature>
<protein>
    <recommendedName>
        <fullName evidence="4">Glycosyltransferase RgtA/B/C/D-like domain-containing protein</fullName>
    </recommendedName>
</protein>
<gene>
    <name evidence="2" type="ORF">ASJ30_11210</name>
</gene>
<keyword evidence="1" id="KW-1133">Transmembrane helix</keyword>
<feature type="transmembrane region" description="Helical" evidence="1">
    <location>
        <begin position="480"/>
        <end position="500"/>
    </location>
</feature>
<keyword evidence="3" id="KW-1185">Reference proteome</keyword>
<evidence type="ECO:0008006" key="4">
    <source>
        <dbReference type="Google" id="ProtNLM"/>
    </source>
</evidence>
<feature type="transmembrane region" description="Helical" evidence="1">
    <location>
        <begin position="295"/>
        <end position="312"/>
    </location>
</feature>
<dbReference type="Proteomes" id="UP000182938">
    <property type="component" value="Chromosome"/>
</dbReference>
<reference evidence="2 3" key="1">
    <citation type="submission" date="2015-11" db="EMBL/GenBank/DDBJ databases">
        <authorList>
            <person name="Zhang Y."/>
            <person name="Guo Z."/>
        </authorList>
    </citation>
    <scope>NUCLEOTIDE SEQUENCE [LARGE SCALE GENOMIC DNA]</scope>
    <source>
        <strain evidence="2 3">YFY001</strain>
    </source>
</reference>
<feature type="transmembrane region" description="Helical" evidence="1">
    <location>
        <begin position="348"/>
        <end position="367"/>
    </location>
</feature>
<name>A0A1L3MIB6_9MICO</name>
<keyword evidence="1" id="KW-0812">Transmembrane</keyword>
<feature type="transmembrane region" description="Helical" evidence="1">
    <location>
        <begin position="78"/>
        <end position="97"/>
    </location>
</feature>
<keyword evidence="1" id="KW-0472">Membrane</keyword>
<feature type="transmembrane region" description="Helical" evidence="1">
    <location>
        <begin position="241"/>
        <end position="259"/>
    </location>
</feature>
<feature type="transmembrane region" description="Helical" evidence="1">
    <location>
        <begin position="48"/>
        <end position="66"/>
    </location>
</feature>